<proteinExistence type="predicted"/>
<dbReference type="Proteomes" id="UP001155280">
    <property type="component" value="Unassembled WGS sequence"/>
</dbReference>
<reference evidence="2" key="1">
    <citation type="submission" date="2022-07" db="EMBL/GenBank/DDBJ databases">
        <title>Gramela sediminis sp. nov., isolated from deep-sea sediment of the Indian Ocean.</title>
        <authorList>
            <person name="Shi H."/>
        </authorList>
    </citation>
    <scope>NUCLEOTIDE SEQUENCE</scope>
    <source>
        <strain evidence="2">GC03-9</strain>
    </source>
</reference>
<evidence type="ECO:0000313" key="2">
    <source>
        <dbReference type="EMBL" id="MCP9198319.1"/>
    </source>
</evidence>
<protein>
    <submittedName>
        <fullName evidence="2">Glycosyltransferase family 2 protein</fullName>
    </submittedName>
</protein>
<dbReference type="InterPro" id="IPR029044">
    <property type="entry name" value="Nucleotide-diphossugar_trans"/>
</dbReference>
<dbReference type="SUPFAM" id="SSF53448">
    <property type="entry name" value="Nucleotide-diphospho-sugar transferases"/>
    <property type="match status" value="1"/>
</dbReference>
<dbReference type="RefSeq" id="WP_241550332.1">
    <property type="nucleotide sequence ID" value="NZ_JANCNS010000001.1"/>
</dbReference>
<dbReference type="CDD" id="cd00761">
    <property type="entry name" value="Glyco_tranf_GTA_type"/>
    <property type="match status" value="1"/>
</dbReference>
<evidence type="ECO:0000313" key="3">
    <source>
        <dbReference type="Proteomes" id="UP001155280"/>
    </source>
</evidence>
<feature type="domain" description="Glycosyltransferase 2-like" evidence="1">
    <location>
        <begin position="5"/>
        <end position="152"/>
    </location>
</feature>
<dbReference type="Pfam" id="PF00535">
    <property type="entry name" value="Glycos_transf_2"/>
    <property type="match status" value="1"/>
</dbReference>
<dbReference type="EMBL" id="JANCNS010000001">
    <property type="protein sequence ID" value="MCP9198319.1"/>
    <property type="molecule type" value="Genomic_DNA"/>
</dbReference>
<dbReference type="InterPro" id="IPR001173">
    <property type="entry name" value="Glyco_trans_2-like"/>
</dbReference>
<evidence type="ECO:0000259" key="1">
    <source>
        <dbReference type="Pfam" id="PF00535"/>
    </source>
</evidence>
<dbReference type="PANTHER" id="PTHR22916:SF3">
    <property type="entry name" value="UDP-GLCNAC:BETAGAL BETA-1,3-N-ACETYLGLUCOSAMINYLTRANSFERASE-LIKE PROTEIN 1"/>
    <property type="match status" value="1"/>
</dbReference>
<dbReference type="GO" id="GO:0016758">
    <property type="term" value="F:hexosyltransferase activity"/>
    <property type="evidence" value="ECO:0007669"/>
    <property type="project" value="UniProtKB-ARBA"/>
</dbReference>
<keyword evidence="3" id="KW-1185">Reference proteome</keyword>
<dbReference type="Gene3D" id="3.90.550.10">
    <property type="entry name" value="Spore Coat Polysaccharide Biosynthesis Protein SpsA, Chain A"/>
    <property type="match status" value="1"/>
</dbReference>
<dbReference type="AlphaFoldDB" id="A0A9X2HZ54"/>
<gene>
    <name evidence="2" type="ORF">MKO06_00255</name>
</gene>
<comment type="caution">
    <text evidence="2">The sequence shown here is derived from an EMBL/GenBank/DDBJ whole genome shotgun (WGS) entry which is preliminary data.</text>
</comment>
<dbReference type="PANTHER" id="PTHR22916">
    <property type="entry name" value="GLYCOSYLTRANSFERASE"/>
    <property type="match status" value="1"/>
</dbReference>
<accession>A0A9X2HZ54</accession>
<organism evidence="2 3">
    <name type="scientific">Christiangramia oceanisediminis</name>
    <dbReference type="NCBI Taxonomy" id="2920386"/>
    <lineage>
        <taxon>Bacteria</taxon>
        <taxon>Pseudomonadati</taxon>
        <taxon>Bacteroidota</taxon>
        <taxon>Flavobacteriia</taxon>
        <taxon>Flavobacteriales</taxon>
        <taxon>Flavobacteriaceae</taxon>
        <taxon>Christiangramia</taxon>
    </lineage>
</organism>
<name>A0A9X2HZ54_9FLAO</name>
<sequence length="321" mass="38148">MALVSIIIPTYNRADLIGITLDSILRQSYSNWECIIVDDGSVDYTAELLELYSLKDKRIKYHQRPLEMPKGANSCRNYGFTLSKGEFINWFDDDDIMLSGFLEIKINSILNHHNFLISSGHYFDDISKSRRLIKLKKTSNLYKDFILWNYQILTPSVIFRKDFLKNKFLFRTELSRGQEAEFFSRIFYKAQSCEYKVVDTPLFLYRQHSQSVSFLNHNYVEENKESEAFFYVENFKRSIRLNDEELINFTYQKLLKLFFLAINSKHIINANYILKNLAATLAKLDLLFSLEIFFLGKISLFLRKSSYKIEKRWRNFHLNFS</sequence>